<proteinExistence type="predicted"/>
<dbReference type="GO" id="GO:0046872">
    <property type="term" value="F:metal ion binding"/>
    <property type="evidence" value="ECO:0007669"/>
    <property type="project" value="InterPro"/>
</dbReference>
<dbReference type="GO" id="GO:0003993">
    <property type="term" value="F:acid phosphatase activity"/>
    <property type="evidence" value="ECO:0007669"/>
    <property type="project" value="InterPro"/>
</dbReference>
<dbReference type="Pfam" id="PF00149">
    <property type="entry name" value="Metallophos"/>
    <property type="match status" value="1"/>
</dbReference>
<dbReference type="InterPro" id="IPR039331">
    <property type="entry name" value="PAPs-like"/>
</dbReference>
<sequence length="626" mass="69824">MLKRLPSRMLLIAALSALLSLLTLLPTPAMSTKPTLLTEPFLQLPTESSVRVVWFTDFAGSRHTVTYGAELSRKAIAHTTQLSRTREDAASKLAKKYSGLTVRPIWRHEAEVTGLKPDQPAPYQVTSVREDGMAVSSETYTLAAKPSPGKPLKILLTSDHQIKPLVAANLQKVVETIGQVDLVLFAGDLVNVADRASEWFDDECGGSLFPALQGRACYELEKNGIKTRYKGGAIIQNAPMYTAIGNHEVMGRFSTKESLNEQFYNTVPHNVGEGSFYDAVLNASRSADPIATDKELVAKRKEWVKDHSFNTDTYEEIFTLPQSPQGGKRYYAETFGDMRLVVLYITNVWRTPSLAADAKGKYQERDQDIKDTHARENWGWGQHLFEPIAKGSPQHNWLEQELNSPTFKQAKYKLVMFHHPPHSLGENIVPAYTDPVQIMATEEVAVKPDASRRFASLGNQPPAPIDPSKPLKETVIKGIHYEYPKQDDYIIRDVVPLLEKANVQLVLYGHSHLWNRFMSPSGMHFLETSNVGNSYGAFVGDRKRNVPTGYKEEYAATGNPNGLKPIVPTIAPLLDAKKQPMPYIASNDITAFSIFDTGTGSISSYRFDIREPKSAVIKFDEFKLKP</sequence>
<dbReference type="AlphaFoldDB" id="A0A2T1DYS8"/>
<dbReference type="Gene3D" id="3.60.21.10">
    <property type="match status" value="1"/>
</dbReference>
<organism evidence="3 4">
    <name type="scientific">Stenomitos frigidus ULC18</name>
    <dbReference type="NCBI Taxonomy" id="2107698"/>
    <lineage>
        <taxon>Bacteria</taxon>
        <taxon>Bacillati</taxon>
        <taxon>Cyanobacteriota</taxon>
        <taxon>Cyanophyceae</taxon>
        <taxon>Leptolyngbyales</taxon>
        <taxon>Leptolyngbyaceae</taxon>
        <taxon>Stenomitos</taxon>
    </lineage>
</organism>
<protein>
    <submittedName>
        <fullName evidence="3">Metallophosphoesterase</fullName>
    </submittedName>
</protein>
<dbReference type="PANTHER" id="PTHR22953">
    <property type="entry name" value="ACID PHOSPHATASE RELATED"/>
    <property type="match status" value="1"/>
</dbReference>
<evidence type="ECO:0000259" key="2">
    <source>
        <dbReference type="Pfam" id="PF00149"/>
    </source>
</evidence>
<keyword evidence="1" id="KW-0732">Signal</keyword>
<reference evidence="4" key="1">
    <citation type="submission" date="2018-02" db="EMBL/GenBank/DDBJ databases">
        <authorList>
            <person name="Moore K."/>
            <person name="Momper L."/>
        </authorList>
    </citation>
    <scope>NUCLEOTIDE SEQUENCE [LARGE SCALE GENOMIC DNA]</scope>
    <source>
        <strain evidence="4">ULC18</strain>
    </source>
</reference>
<accession>A0A2T1DYS8</accession>
<reference evidence="3 4" key="2">
    <citation type="submission" date="2018-03" db="EMBL/GenBank/DDBJ databases">
        <title>The ancient ancestry and fast evolution of plastids.</title>
        <authorList>
            <person name="Moore K.R."/>
            <person name="Magnabosco C."/>
            <person name="Momper L."/>
            <person name="Gold D.A."/>
            <person name="Bosak T."/>
            <person name="Fournier G.P."/>
        </authorList>
    </citation>
    <scope>NUCLEOTIDE SEQUENCE [LARGE SCALE GENOMIC DNA]</scope>
    <source>
        <strain evidence="3 4">ULC18</strain>
    </source>
</reference>
<dbReference type="PANTHER" id="PTHR22953:SF153">
    <property type="entry name" value="PURPLE ACID PHOSPHATASE"/>
    <property type="match status" value="1"/>
</dbReference>
<dbReference type="InterPro" id="IPR008963">
    <property type="entry name" value="Purple_acid_Pase-like_N"/>
</dbReference>
<dbReference type="OrthoDB" id="4427112at2"/>
<feature type="domain" description="Calcineurin-like phosphoesterase" evidence="2">
    <location>
        <begin position="152"/>
        <end position="306"/>
    </location>
</feature>
<dbReference type="SUPFAM" id="SSF49363">
    <property type="entry name" value="Purple acid phosphatase, N-terminal domain"/>
    <property type="match status" value="1"/>
</dbReference>
<dbReference type="EMBL" id="PVWK01000123">
    <property type="protein sequence ID" value="PSB25656.1"/>
    <property type="molecule type" value="Genomic_DNA"/>
</dbReference>
<gene>
    <name evidence="3" type="ORF">C7B82_22835</name>
</gene>
<dbReference type="InterPro" id="IPR004843">
    <property type="entry name" value="Calcineurin-like_PHP"/>
</dbReference>
<comment type="caution">
    <text evidence="3">The sequence shown here is derived from an EMBL/GenBank/DDBJ whole genome shotgun (WGS) entry which is preliminary data.</text>
</comment>
<name>A0A2T1DYS8_9CYAN</name>
<evidence type="ECO:0000313" key="4">
    <source>
        <dbReference type="Proteomes" id="UP000239576"/>
    </source>
</evidence>
<dbReference type="Proteomes" id="UP000239576">
    <property type="component" value="Unassembled WGS sequence"/>
</dbReference>
<evidence type="ECO:0000313" key="3">
    <source>
        <dbReference type="EMBL" id="PSB25656.1"/>
    </source>
</evidence>
<dbReference type="SUPFAM" id="SSF56300">
    <property type="entry name" value="Metallo-dependent phosphatases"/>
    <property type="match status" value="1"/>
</dbReference>
<evidence type="ECO:0000256" key="1">
    <source>
        <dbReference type="ARBA" id="ARBA00022729"/>
    </source>
</evidence>
<keyword evidence="4" id="KW-1185">Reference proteome</keyword>
<dbReference type="InterPro" id="IPR029052">
    <property type="entry name" value="Metallo-depent_PP-like"/>
</dbReference>